<reference evidence="2 3" key="1">
    <citation type="submission" date="2006-02" db="EMBL/GenBank/DDBJ databases">
        <authorList>
            <person name="Pinhassi J."/>
            <person name="Pedros-Alio C."/>
            <person name="Ferriera S."/>
            <person name="Johnson J."/>
            <person name="Kravitz S."/>
            <person name="Halpern A."/>
            <person name="Remington K."/>
            <person name="Beeson K."/>
            <person name="Tran B."/>
            <person name="Rogers Y.-H."/>
            <person name="Friedman R."/>
            <person name="Venter J.C."/>
        </authorList>
    </citation>
    <scope>NUCLEOTIDE SEQUENCE [LARGE SCALE GENOMIC DNA]</scope>
    <source>
        <strain evidence="2 3">MED297</strain>
    </source>
</reference>
<dbReference type="HOGENOM" id="CLU_1085299_0_0_6"/>
<dbReference type="AlphaFoldDB" id="A4BJZ0"/>
<feature type="transmembrane region" description="Helical" evidence="1">
    <location>
        <begin position="51"/>
        <end position="72"/>
    </location>
</feature>
<sequence length="239" mass="27075">MTNRSEMLLPWILGGLGMLVILTPFAAYYLNIGQFHPVSDQQAVWAEFGDFVGGVANPFIALLALIGLLVTIRMQQREFQDVKESMQEQVDIAKNQAQTQSLLSLMQSVMRDIETIESEQIVVTKKVRVGNDKHGKDYFRQQTVDEFSLGGEYQKFLSQEGDYFLIRPPEHFESAKAFHTVRRLQRAINTGEAILEQFSETLDSAKADPIYVFYDAQLGNRASFIRAGIPDFEISKGKQ</sequence>
<keyword evidence="1" id="KW-0472">Membrane</keyword>
<evidence type="ECO:0000313" key="3">
    <source>
        <dbReference type="Proteomes" id="UP000005953"/>
    </source>
</evidence>
<name>A4BJZ0_9GAMM</name>
<evidence type="ECO:0000313" key="2">
    <source>
        <dbReference type="EMBL" id="EAR07591.1"/>
    </source>
</evidence>
<accession>A4BJZ0</accession>
<dbReference type="EMBL" id="AAOE01000038">
    <property type="protein sequence ID" value="EAR07591.1"/>
    <property type="molecule type" value="Genomic_DNA"/>
</dbReference>
<keyword evidence="1" id="KW-0812">Transmembrane</keyword>
<comment type="caution">
    <text evidence="2">The sequence shown here is derived from an EMBL/GenBank/DDBJ whole genome shotgun (WGS) entry which is preliminary data.</text>
</comment>
<gene>
    <name evidence="2" type="ORF">MED297_00180</name>
</gene>
<proteinExistence type="predicted"/>
<dbReference type="Proteomes" id="UP000005953">
    <property type="component" value="Unassembled WGS sequence"/>
</dbReference>
<keyword evidence="1" id="KW-1133">Transmembrane helix</keyword>
<feature type="transmembrane region" description="Helical" evidence="1">
    <location>
        <begin position="7"/>
        <end position="31"/>
    </location>
</feature>
<evidence type="ECO:0000256" key="1">
    <source>
        <dbReference type="SAM" id="Phobius"/>
    </source>
</evidence>
<organism evidence="2 3">
    <name type="scientific">Reinekea blandensis MED297</name>
    <dbReference type="NCBI Taxonomy" id="314283"/>
    <lineage>
        <taxon>Bacteria</taxon>
        <taxon>Pseudomonadati</taxon>
        <taxon>Pseudomonadota</taxon>
        <taxon>Gammaproteobacteria</taxon>
        <taxon>Oceanospirillales</taxon>
        <taxon>Saccharospirillaceae</taxon>
        <taxon>Reinekea</taxon>
    </lineage>
</organism>
<protein>
    <submittedName>
        <fullName evidence="2">Uncharacterized protein</fullName>
    </submittedName>
</protein>
<keyword evidence="3" id="KW-1185">Reference proteome</keyword>